<organism evidence="3 4">
    <name type="scientific">Cytobacillus stercorigallinarum</name>
    <dbReference type="NCBI Taxonomy" id="2762240"/>
    <lineage>
        <taxon>Bacteria</taxon>
        <taxon>Bacillati</taxon>
        <taxon>Bacillota</taxon>
        <taxon>Bacilli</taxon>
        <taxon>Bacillales</taxon>
        <taxon>Bacillaceae</taxon>
        <taxon>Cytobacillus</taxon>
    </lineage>
</organism>
<dbReference type="PANTHER" id="PTHR35146">
    <property type="entry name" value="UPF0178 PROTEIN YAII"/>
    <property type="match status" value="1"/>
</dbReference>
<evidence type="ECO:0000313" key="3">
    <source>
        <dbReference type="EMBL" id="MBD7935822.1"/>
    </source>
</evidence>
<reference evidence="3 4" key="1">
    <citation type="submission" date="2020-08" db="EMBL/GenBank/DDBJ databases">
        <title>A Genomic Blueprint of the Chicken Gut Microbiome.</title>
        <authorList>
            <person name="Gilroy R."/>
            <person name="Ravi A."/>
            <person name="Getino M."/>
            <person name="Pursley I."/>
            <person name="Horton D.L."/>
            <person name="Alikhan N.-F."/>
            <person name="Baker D."/>
            <person name="Gharbi K."/>
            <person name="Hall N."/>
            <person name="Watson M."/>
            <person name="Adriaenssens E.M."/>
            <person name="Foster-Nyarko E."/>
            <person name="Jarju S."/>
            <person name="Secka A."/>
            <person name="Antonio M."/>
            <person name="Oren A."/>
            <person name="Chaudhuri R."/>
            <person name="La Ragione R.M."/>
            <person name="Hildebrand F."/>
            <person name="Pallen M.J."/>
        </authorList>
    </citation>
    <scope>NUCLEOTIDE SEQUENCE [LARGE SCALE GENOMIC DNA]</scope>
    <source>
        <strain evidence="3 4">Sa5YUA1</strain>
    </source>
</reference>
<proteinExistence type="inferred from homology"/>
<dbReference type="RefSeq" id="WP_191811342.1">
    <property type="nucleotide sequence ID" value="NZ_JACSQT010000001.1"/>
</dbReference>
<dbReference type="InterPro" id="IPR003791">
    <property type="entry name" value="UPF0178"/>
</dbReference>
<evidence type="ECO:0000256" key="1">
    <source>
        <dbReference type="ARBA" id="ARBA00008522"/>
    </source>
</evidence>
<protein>
    <recommendedName>
        <fullName evidence="2">UPF0178 protein H9655_02165</fullName>
    </recommendedName>
</protein>
<accession>A0ABR8QJX0</accession>
<gene>
    <name evidence="3" type="ORF">H9655_02165</name>
</gene>
<name>A0ABR8QJX0_9BACI</name>
<dbReference type="Proteomes" id="UP000657931">
    <property type="component" value="Unassembled WGS sequence"/>
</dbReference>
<evidence type="ECO:0000313" key="4">
    <source>
        <dbReference type="Proteomes" id="UP000657931"/>
    </source>
</evidence>
<dbReference type="EMBL" id="JACSQT010000001">
    <property type="protein sequence ID" value="MBD7935822.1"/>
    <property type="molecule type" value="Genomic_DNA"/>
</dbReference>
<dbReference type="Pfam" id="PF02639">
    <property type="entry name" value="DUF188"/>
    <property type="match status" value="1"/>
</dbReference>
<sequence>MRTSDEPTILVDADACPVKQEIVELAHVHSVAYKFIASYAHMKAEYRSDEWTFVDSSKEAVDLYIQNYSKRGDVVITQDIGLASTLLLNGVHVLSPRGNVYEEGQIHTALDMRYLSAKARRQGVYGKGPKPFKEEDRQRFKNELTKILSKIEGF</sequence>
<comment type="similarity">
    <text evidence="1 2">Belongs to the UPF0178 family.</text>
</comment>
<evidence type="ECO:0000256" key="2">
    <source>
        <dbReference type="HAMAP-Rule" id="MF_00489"/>
    </source>
</evidence>
<keyword evidence="4" id="KW-1185">Reference proteome</keyword>
<dbReference type="PANTHER" id="PTHR35146:SF1">
    <property type="entry name" value="UPF0178 PROTEIN YAII"/>
    <property type="match status" value="1"/>
</dbReference>
<dbReference type="HAMAP" id="MF_00489">
    <property type="entry name" value="UPF0178"/>
    <property type="match status" value="1"/>
</dbReference>
<comment type="caution">
    <text evidence="3">The sequence shown here is derived from an EMBL/GenBank/DDBJ whole genome shotgun (WGS) entry which is preliminary data.</text>
</comment>